<accession>A0ABD3R4J4</accession>
<keyword evidence="1" id="KW-0175">Coiled coil</keyword>
<dbReference type="AlphaFoldDB" id="A0ABD3R4J4"/>
<evidence type="ECO:0000313" key="4">
    <source>
        <dbReference type="Proteomes" id="UP001530377"/>
    </source>
</evidence>
<evidence type="ECO:0000256" key="2">
    <source>
        <dbReference type="SAM" id="SignalP"/>
    </source>
</evidence>
<sequence>MKLLVTLLAASSSTTLPCSSFVVPINSSPRRVYPREYDMTRVIVGRSARDDDDDWNVVRDNDVVIDEIAERGGKFLGSALVALVLTFSPHRASAYDDVELELETREIEKEAKVDEKKARIEKSREAFFEYEARMAEEQESRIEAAEFRAEAEYNYDKEQAELLASLEKKAEGEMKLATTPQERAAKAREARELLRKKKEIERKERRAERAEKIYLAEEKQEQIILRQKEDAALAEEKKFEAVEKEYETVAELAKEEEVELGYVTYCLSLLKQLSSQKK</sequence>
<organism evidence="3 4">
    <name type="scientific">Cyclostephanos tholiformis</name>
    <dbReference type="NCBI Taxonomy" id="382380"/>
    <lineage>
        <taxon>Eukaryota</taxon>
        <taxon>Sar</taxon>
        <taxon>Stramenopiles</taxon>
        <taxon>Ochrophyta</taxon>
        <taxon>Bacillariophyta</taxon>
        <taxon>Coscinodiscophyceae</taxon>
        <taxon>Thalassiosirophycidae</taxon>
        <taxon>Stephanodiscales</taxon>
        <taxon>Stephanodiscaceae</taxon>
        <taxon>Cyclostephanos</taxon>
    </lineage>
</organism>
<comment type="caution">
    <text evidence="3">The sequence shown here is derived from an EMBL/GenBank/DDBJ whole genome shotgun (WGS) entry which is preliminary data.</text>
</comment>
<feature type="chain" id="PRO_5044788396" evidence="2">
    <location>
        <begin position="21"/>
        <end position="278"/>
    </location>
</feature>
<proteinExistence type="predicted"/>
<feature type="coiled-coil region" evidence="1">
    <location>
        <begin position="183"/>
        <end position="259"/>
    </location>
</feature>
<name>A0ABD3R4J4_9STRA</name>
<evidence type="ECO:0000313" key="3">
    <source>
        <dbReference type="EMBL" id="KAL3807909.1"/>
    </source>
</evidence>
<gene>
    <name evidence="3" type="ORF">ACHAXA_000348</name>
</gene>
<protein>
    <submittedName>
        <fullName evidence="3">Uncharacterized protein</fullName>
    </submittedName>
</protein>
<feature type="signal peptide" evidence="2">
    <location>
        <begin position="1"/>
        <end position="20"/>
    </location>
</feature>
<reference evidence="3 4" key="1">
    <citation type="submission" date="2024-10" db="EMBL/GenBank/DDBJ databases">
        <title>Updated reference genomes for cyclostephanoid diatoms.</title>
        <authorList>
            <person name="Roberts W.R."/>
            <person name="Alverson A.J."/>
        </authorList>
    </citation>
    <scope>NUCLEOTIDE SEQUENCE [LARGE SCALE GENOMIC DNA]</scope>
    <source>
        <strain evidence="3 4">AJA228-03</strain>
    </source>
</reference>
<dbReference type="Proteomes" id="UP001530377">
    <property type="component" value="Unassembled WGS sequence"/>
</dbReference>
<keyword evidence="4" id="KW-1185">Reference proteome</keyword>
<keyword evidence="2" id="KW-0732">Signal</keyword>
<dbReference type="EMBL" id="JALLPB020000568">
    <property type="protein sequence ID" value="KAL3807909.1"/>
    <property type="molecule type" value="Genomic_DNA"/>
</dbReference>
<evidence type="ECO:0000256" key="1">
    <source>
        <dbReference type="SAM" id="Coils"/>
    </source>
</evidence>